<feature type="transmembrane region" description="Helical" evidence="2">
    <location>
        <begin position="200"/>
        <end position="217"/>
    </location>
</feature>
<dbReference type="Gene3D" id="3.10.620.30">
    <property type="match status" value="1"/>
</dbReference>
<dbReference type="InterPro" id="IPR002931">
    <property type="entry name" value="Transglutaminase-like"/>
</dbReference>
<feature type="region of interest" description="Disordered" evidence="1">
    <location>
        <begin position="234"/>
        <end position="259"/>
    </location>
</feature>
<name>A0A1E7DTI3_9BACI</name>
<feature type="compositionally biased region" description="Polar residues" evidence="1">
    <location>
        <begin position="234"/>
        <end position="250"/>
    </location>
</feature>
<dbReference type="PANTHER" id="PTHR42736:SF1">
    <property type="entry name" value="PROTEIN-GLUTAMINE GAMMA-GLUTAMYLTRANSFERASE"/>
    <property type="match status" value="1"/>
</dbReference>
<dbReference type="Pfam" id="PF01841">
    <property type="entry name" value="Transglut_core"/>
    <property type="match status" value="1"/>
</dbReference>
<reference evidence="4 5" key="1">
    <citation type="submission" date="2016-06" db="EMBL/GenBank/DDBJ databases">
        <title>Domibacillus iocasae genome sequencing.</title>
        <authorList>
            <person name="Verma A."/>
            <person name="Pal Y."/>
            <person name="Ojha A.K."/>
            <person name="Krishnamurthi S."/>
        </authorList>
    </citation>
    <scope>NUCLEOTIDE SEQUENCE [LARGE SCALE GENOMIC DNA]</scope>
    <source>
        <strain evidence="4 5">DSM 29979</strain>
    </source>
</reference>
<feature type="transmembrane region" description="Helical" evidence="2">
    <location>
        <begin position="111"/>
        <end position="132"/>
    </location>
</feature>
<dbReference type="RefSeq" id="WP_069936935.1">
    <property type="nucleotide sequence ID" value="NZ_MAMP01000002.1"/>
</dbReference>
<evidence type="ECO:0000313" key="4">
    <source>
        <dbReference type="EMBL" id="OES46397.1"/>
    </source>
</evidence>
<dbReference type="SMART" id="SM00460">
    <property type="entry name" value="TGc"/>
    <property type="match status" value="1"/>
</dbReference>
<feature type="transmembrane region" description="Helical" evidence="2">
    <location>
        <begin position="67"/>
        <end position="91"/>
    </location>
</feature>
<feature type="domain" description="Transglutaminase-like" evidence="3">
    <location>
        <begin position="472"/>
        <end position="547"/>
    </location>
</feature>
<dbReference type="STRING" id="1714016.BA724_14265"/>
<dbReference type="EMBL" id="MAMP01000002">
    <property type="protein sequence ID" value="OES46397.1"/>
    <property type="molecule type" value="Genomic_DNA"/>
</dbReference>
<keyword evidence="2" id="KW-0472">Membrane</keyword>
<feature type="transmembrane region" description="Helical" evidence="2">
    <location>
        <begin position="611"/>
        <end position="629"/>
    </location>
</feature>
<dbReference type="Pfam" id="PF13559">
    <property type="entry name" value="DUF4129"/>
    <property type="match status" value="1"/>
</dbReference>
<feature type="transmembrane region" description="Helical" evidence="2">
    <location>
        <begin position="39"/>
        <end position="60"/>
    </location>
</feature>
<sequence>MNQKSAKRNIDFFILYVFSFLLLWEWLRPVEQLTGTSSISSFLGFVFGSLLLAFLGFPLAPTAVLKLIYILFTIQSIYYGNAGTSIDLFLNDLSQNAGSILKGQWAEMSDSFRTLLFFALLWITTYLIHYWLIARKNILFFFLATLIFITVLDAFSPYEAEEAIIRSVLTGFSLMGILTFRRLADSENIQKRSRIKRKWMFSLAVMIAGSAAIAYAAPKADPVWPNPVPFMNSLSGSGNTAPDETEQSGFRSDDSSLGGPFLPSNTVAFTAEVEEPHYWKVDTRDVYTGKGWISSRQNEQPLNFGRNVPSSLFSFTEKVPSEERTSIVYNEEDHAHIQYPHGLQRIVATSSYRYQLNQVTNKITALNGSEQEAPASYSVQYEHPSFQAEDLQASSPEEADRSFRAIANTYTQLPENVPPEIRELALDITRGHKTWFDKAKAIETYFSSSGFTYEQVDVPVPSEDEDYVAQFLFDTKRGYCDNFSTSMAVLLRTLDIPTRWVKGYTEGTYLETTEAENRIYQVTSENAHSWVEVYFPNIGWVPFEPTQGFTNEEVPELEGITETSAEEETVETPAETPEQPVLEEPEQKKEINDASQEAPQLNAGLFLKTNWQNIVVILTAAFIIAALGYRSRRKWLPFYYIFIYKRDRQDHHFPKAYLVLLTQLERCGLKRKAGQTLREYAKEIDLLFSSSSMTRLTSWYEQYLYRGSLPEGAWENARNEWESLMKKTR</sequence>
<evidence type="ECO:0000256" key="2">
    <source>
        <dbReference type="SAM" id="Phobius"/>
    </source>
</evidence>
<dbReference type="InterPro" id="IPR052901">
    <property type="entry name" value="Bact_TGase-like"/>
</dbReference>
<accession>A0A1E7DTI3</accession>
<feature type="transmembrane region" description="Helical" evidence="2">
    <location>
        <begin position="163"/>
        <end position="180"/>
    </location>
</feature>
<dbReference type="AlphaFoldDB" id="A0A1E7DTI3"/>
<dbReference type="InterPro" id="IPR025403">
    <property type="entry name" value="TgpA-like_C"/>
</dbReference>
<keyword evidence="2" id="KW-0812">Transmembrane</keyword>
<dbReference type="Proteomes" id="UP000095658">
    <property type="component" value="Unassembled WGS sequence"/>
</dbReference>
<feature type="region of interest" description="Disordered" evidence="1">
    <location>
        <begin position="561"/>
        <end position="584"/>
    </location>
</feature>
<evidence type="ECO:0000259" key="3">
    <source>
        <dbReference type="SMART" id="SM00460"/>
    </source>
</evidence>
<dbReference type="OrthoDB" id="9804872at2"/>
<protein>
    <recommendedName>
        <fullName evidence="3">Transglutaminase-like domain-containing protein</fullName>
    </recommendedName>
</protein>
<dbReference type="InterPro" id="IPR021878">
    <property type="entry name" value="TgpA_N"/>
</dbReference>
<keyword evidence="5" id="KW-1185">Reference proteome</keyword>
<feature type="transmembrane region" description="Helical" evidence="2">
    <location>
        <begin position="12"/>
        <end position="27"/>
    </location>
</feature>
<evidence type="ECO:0000313" key="5">
    <source>
        <dbReference type="Proteomes" id="UP000095658"/>
    </source>
</evidence>
<gene>
    <name evidence="4" type="ORF">BA724_14265</name>
</gene>
<keyword evidence="2" id="KW-1133">Transmembrane helix</keyword>
<dbReference type="Pfam" id="PF11992">
    <property type="entry name" value="TgpA_N"/>
    <property type="match status" value="1"/>
</dbReference>
<organism evidence="4 5">
    <name type="scientific">Domibacillus iocasae</name>
    <dbReference type="NCBI Taxonomy" id="1714016"/>
    <lineage>
        <taxon>Bacteria</taxon>
        <taxon>Bacillati</taxon>
        <taxon>Bacillota</taxon>
        <taxon>Bacilli</taxon>
        <taxon>Bacillales</taxon>
        <taxon>Bacillaceae</taxon>
        <taxon>Domibacillus</taxon>
    </lineage>
</organism>
<dbReference type="InterPro" id="IPR038765">
    <property type="entry name" value="Papain-like_cys_pep_sf"/>
</dbReference>
<dbReference type="PANTHER" id="PTHR42736">
    <property type="entry name" value="PROTEIN-GLUTAMINE GAMMA-GLUTAMYLTRANSFERASE"/>
    <property type="match status" value="1"/>
</dbReference>
<evidence type="ECO:0000256" key="1">
    <source>
        <dbReference type="SAM" id="MobiDB-lite"/>
    </source>
</evidence>
<feature type="transmembrane region" description="Helical" evidence="2">
    <location>
        <begin position="139"/>
        <end position="157"/>
    </location>
</feature>
<proteinExistence type="predicted"/>
<comment type="caution">
    <text evidence="4">The sequence shown here is derived from an EMBL/GenBank/DDBJ whole genome shotgun (WGS) entry which is preliminary data.</text>
</comment>
<dbReference type="SUPFAM" id="SSF54001">
    <property type="entry name" value="Cysteine proteinases"/>
    <property type="match status" value="1"/>
</dbReference>